<keyword evidence="2" id="KW-1185">Reference proteome</keyword>
<evidence type="ECO:0000313" key="2">
    <source>
        <dbReference type="Proteomes" id="UP000035996"/>
    </source>
</evidence>
<reference evidence="1" key="1">
    <citation type="submission" date="2015-06" db="EMBL/GenBank/DDBJ databases">
        <authorList>
            <person name="Liu B."/>
            <person name="Wang J."/>
            <person name="Zhu Y."/>
            <person name="Liu G."/>
            <person name="Chen Q."/>
            <person name="Zheng C."/>
            <person name="Che J."/>
            <person name="Ge C."/>
            <person name="Shi H."/>
            <person name="Pan Z."/>
            <person name="Liu X."/>
        </authorList>
    </citation>
    <scope>NUCLEOTIDE SEQUENCE [LARGE SCALE GENOMIC DNA]</scope>
    <source>
        <strain evidence="1">DSM 16346</strain>
    </source>
</reference>
<dbReference type="Proteomes" id="UP000035996">
    <property type="component" value="Unassembled WGS sequence"/>
</dbReference>
<dbReference type="EMBL" id="LELK01000015">
    <property type="protein sequence ID" value="KMM35823.1"/>
    <property type="molecule type" value="Genomic_DNA"/>
</dbReference>
<organism evidence="1 2">
    <name type="scientific">Guptibacillus hwajinpoensis</name>
    <dbReference type="NCBI Taxonomy" id="208199"/>
    <lineage>
        <taxon>Bacteria</taxon>
        <taxon>Bacillati</taxon>
        <taxon>Bacillota</taxon>
        <taxon>Bacilli</taxon>
        <taxon>Bacillales</taxon>
        <taxon>Guptibacillaceae</taxon>
        <taxon>Guptibacillus</taxon>
    </lineage>
</organism>
<sequence length="112" mass="12802">MSLHHEDFHKRTKCDKCICTKLRNLHCDTPVPVFVRTKAGGIKSSIKGTFIEYDPKTCCAKFKETIMNEDMITFIDCKDIVSLSFTTQQFLDNMQDAMSDIMEAIKQLGDTN</sequence>
<gene>
    <name evidence="1" type="ORF">AB986_20430</name>
</gene>
<evidence type="ECO:0000313" key="1">
    <source>
        <dbReference type="EMBL" id="KMM35823.1"/>
    </source>
</evidence>
<proteinExistence type="predicted"/>
<name>A0A0J6CRN5_9BACL</name>
<accession>A0A0J6CRN5</accession>
<comment type="caution">
    <text evidence="1">The sequence shown here is derived from an EMBL/GenBank/DDBJ whole genome shotgun (WGS) entry which is preliminary data.</text>
</comment>
<dbReference type="AlphaFoldDB" id="A0A0J6CRN5"/>
<protein>
    <submittedName>
        <fullName evidence="1">Uncharacterized protein</fullName>
    </submittedName>
</protein>